<proteinExistence type="inferred from homology"/>
<feature type="transmembrane region" description="Helical" evidence="2">
    <location>
        <begin position="175"/>
        <end position="197"/>
    </location>
</feature>
<keyword evidence="2" id="KW-0812">Transmembrane</keyword>
<dbReference type="Gene3D" id="1.10.3730.20">
    <property type="match status" value="2"/>
</dbReference>
<feature type="transmembrane region" description="Helical" evidence="2">
    <location>
        <begin position="82"/>
        <end position="107"/>
    </location>
</feature>
<gene>
    <name evidence="4" type="ORF">RM423_09490</name>
</gene>
<feature type="transmembrane region" description="Helical" evidence="2">
    <location>
        <begin position="58"/>
        <end position="76"/>
    </location>
</feature>
<accession>A0ABU2J9G2</accession>
<dbReference type="PANTHER" id="PTHR22911:SF76">
    <property type="entry name" value="EAMA DOMAIN-CONTAINING PROTEIN"/>
    <property type="match status" value="1"/>
</dbReference>
<evidence type="ECO:0000256" key="2">
    <source>
        <dbReference type="SAM" id="Phobius"/>
    </source>
</evidence>
<protein>
    <submittedName>
        <fullName evidence="4">DMT family transporter</fullName>
    </submittedName>
</protein>
<dbReference type="SUPFAM" id="SSF103481">
    <property type="entry name" value="Multidrug resistance efflux transporter EmrE"/>
    <property type="match status" value="2"/>
</dbReference>
<dbReference type="InterPro" id="IPR000620">
    <property type="entry name" value="EamA_dom"/>
</dbReference>
<feature type="domain" description="EamA" evidence="3">
    <location>
        <begin position="144"/>
        <end position="281"/>
    </location>
</feature>
<evidence type="ECO:0000256" key="1">
    <source>
        <dbReference type="ARBA" id="ARBA00007362"/>
    </source>
</evidence>
<organism evidence="4 5">
    <name type="scientific">Jatrophihabitans lederbergiae</name>
    <dbReference type="NCBI Taxonomy" id="3075547"/>
    <lineage>
        <taxon>Bacteria</taxon>
        <taxon>Bacillati</taxon>
        <taxon>Actinomycetota</taxon>
        <taxon>Actinomycetes</taxon>
        <taxon>Jatrophihabitantales</taxon>
        <taxon>Jatrophihabitantaceae</taxon>
        <taxon>Jatrophihabitans</taxon>
    </lineage>
</organism>
<evidence type="ECO:0000313" key="5">
    <source>
        <dbReference type="Proteomes" id="UP001183176"/>
    </source>
</evidence>
<feature type="transmembrane region" description="Helical" evidence="2">
    <location>
        <begin position="29"/>
        <end position="46"/>
    </location>
</feature>
<feature type="transmembrane region" description="Helical" evidence="2">
    <location>
        <begin position="235"/>
        <end position="260"/>
    </location>
</feature>
<sequence>MLGALAGALIIATSAILVRQSGASAAPASFFRCLFALPVLGALSVRDRRRRPALPARGRWTAWAAGVLLAVDLVLWSRAIGYVGAGLATVLANLQVLLVAGLAWWLLDERPSRSLLAAVPAMVVGVALISGVGSQHTYGANPGLGALFGAVASVAYAAFLLVFRHGMPAPGPGNNAVQPLFHATVGATAGCAVLALATRDFALGPAWPALGWLALLAMSSQVVAWLLITNSLPRLPAALTSAVLLVQPVGAVALGALLFAEHPSPGQLAGVALVLVGVLVATAAEPLLARFRLLSRSRAMGRAG</sequence>
<name>A0ABU2J9G2_9ACTN</name>
<reference evidence="5" key="1">
    <citation type="submission" date="2023-07" db="EMBL/GenBank/DDBJ databases">
        <title>30 novel species of actinomycetes from the DSMZ collection.</title>
        <authorList>
            <person name="Nouioui I."/>
        </authorList>
    </citation>
    <scope>NUCLEOTIDE SEQUENCE [LARGE SCALE GENOMIC DNA]</scope>
    <source>
        <strain evidence="5">DSM 44399</strain>
    </source>
</reference>
<keyword evidence="2" id="KW-1133">Transmembrane helix</keyword>
<feature type="transmembrane region" description="Helical" evidence="2">
    <location>
        <begin position="266"/>
        <end position="288"/>
    </location>
</feature>
<dbReference type="PANTHER" id="PTHR22911">
    <property type="entry name" value="ACYL-MALONYL CONDENSING ENZYME-RELATED"/>
    <property type="match status" value="1"/>
</dbReference>
<dbReference type="Proteomes" id="UP001183176">
    <property type="component" value="Unassembled WGS sequence"/>
</dbReference>
<dbReference type="Pfam" id="PF00892">
    <property type="entry name" value="EamA"/>
    <property type="match status" value="2"/>
</dbReference>
<keyword evidence="5" id="KW-1185">Reference proteome</keyword>
<comment type="similarity">
    <text evidence="1">Belongs to the EamA transporter family.</text>
</comment>
<feature type="domain" description="EamA" evidence="3">
    <location>
        <begin position="2"/>
        <end position="130"/>
    </location>
</feature>
<evidence type="ECO:0000313" key="4">
    <source>
        <dbReference type="EMBL" id="MDT0261625.1"/>
    </source>
</evidence>
<dbReference type="EMBL" id="JAVREH010000009">
    <property type="protein sequence ID" value="MDT0261625.1"/>
    <property type="molecule type" value="Genomic_DNA"/>
</dbReference>
<evidence type="ECO:0000259" key="3">
    <source>
        <dbReference type="Pfam" id="PF00892"/>
    </source>
</evidence>
<dbReference type="RefSeq" id="WP_311422780.1">
    <property type="nucleotide sequence ID" value="NZ_JAVREH010000009.1"/>
</dbReference>
<dbReference type="InterPro" id="IPR037185">
    <property type="entry name" value="EmrE-like"/>
</dbReference>
<feature type="transmembrane region" description="Helical" evidence="2">
    <location>
        <begin position="209"/>
        <end position="228"/>
    </location>
</feature>
<comment type="caution">
    <text evidence="4">The sequence shown here is derived from an EMBL/GenBank/DDBJ whole genome shotgun (WGS) entry which is preliminary data.</text>
</comment>
<feature type="transmembrane region" description="Helical" evidence="2">
    <location>
        <begin position="114"/>
        <end position="132"/>
    </location>
</feature>
<keyword evidence="2" id="KW-0472">Membrane</keyword>
<feature type="transmembrane region" description="Helical" evidence="2">
    <location>
        <begin position="144"/>
        <end position="163"/>
    </location>
</feature>